<accession>A0A9Q3IHA5</accession>
<organism evidence="2 3">
    <name type="scientific">Austropuccinia psidii MF-1</name>
    <dbReference type="NCBI Taxonomy" id="1389203"/>
    <lineage>
        <taxon>Eukaryota</taxon>
        <taxon>Fungi</taxon>
        <taxon>Dikarya</taxon>
        <taxon>Basidiomycota</taxon>
        <taxon>Pucciniomycotina</taxon>
        <taxon>Pucciniomycetes</taxon>
        <taxon>Pucciniales</taxon>
        <taxon>Sphaerophragmiaceae</taxon>
        <taxon>Austropuccinia</taxon>
    </lineage>
</organism>
<dbReference type="Proteomes" id="UP000765509">
    <property type="component" value="Unassembled WGS sequence"/>
</dbReference>
<feature type="region of interest" description="Disordered" evidence="1">
    <location>
        <begin position="115"/>
        <end position="135"/>
    </location>
</feature>
<keyword evidence="3" id="KW-1185">Reference proteome</keyword>
<feature type="compositionally biased region" description="Basic and acidic residues" evidence="1">
    <location>
        <begin position="115"/>
        <end position="126"/>
    </location>
</feature>
<gene>
    <name evidence="2" type="ORF">O181_081268</name>
</gene>
<dbReference type="EMBL" id="AVOT02046231">
    <property type="protein sequence ID" value="MBW0541553.1"/>
    <property type="molecule type" value="Genomic_DNA"/>
</dbReference>
<reference evidence="2" key="1">
    <citation type="submission" date="2021-03" db="EMBL/GenBank/DDBJ databases">
        <title>Draft genome sequence of rust myrtle Austropuccinia psidii MF-1, a brazilian biotype.</title>
        <authorList>
            <person name="Quecine M.C."/>
            <person name="Pachon D.M.R."/>
            <person name="Bonatelli M.L."/>
            <person name="Correr F.H."/>
            <person name="Franceschini L.M."/>
            <person name="Leite T.F."/>
            <person name="Margarido G.R.A."/>
            <person name="Almeida C.A."/>
            <person name="Ferrarezi J.A."/>
            <person name="Labate C.A."/>
        </authorList>
    </citation>
    <scope>NUCLEOTIDE SEQUENCE</scope>
    <source>
        <strain evidence="2">MF-1</strain>
    </source>
</reference>
<proteinExistence type="predicted"/>
<evidence type="ECO:0000256" key="1">
    <source>
        <dbReference type="SAM" id="MobiDB-lite"/>
    </source>
</evidence>
<sequence>MIHRKVLRQCRRDLEHAVKIRTTEQSSSEDIINILSEVTTRTRFGSNRVNLKTRFNTPWKDSVNKNPKGNSNKINYKSADSMRQFHVCQSTTHLTITCPKKGEINEIYIEKEPDIEKDELNKDNPDYKSSVFSESPKDIENINPTFDIMESYSCSPQLSNGQLDLSRIQDVQIIKTKPTEEKPIQLVTPV</sequence>
<name>A0A9Q3IHA5_9BASI</name>
<comment type="caution">
    <text evidence="2">The sequence shown here is derived from an EMBL/GenBank/DDBJ whole genome shotgun (WGS) entry which is preliminary data.</text>
</comment>
<protein>
    <submittedName>
        <fullName evidence="2">Uncharacterized protein</fullName>
    </submittedName>
</protein>
<evidence type="ECO:0000313" key="3">
    <source>
        <dbReference type="Proteomes" id="UP000765509"/>
    </source>
</evidence>
<dbReference type="AlphaFoldDB" id="A0A9Q3IHA5"/>
<evidence type="ECO:0000313" key="2">
    <source>
        <dbReference type="EMBL" id="MBW0541553.1"/>
    </source>
</evidence>